<proteinExistence type="predicted"/>
<dbReference type="InterPro" id="IPR003779">
    <property type="entry name" value="CMD-like"/>
</dbReference>
<dbReference type="EMBL" id="BAAAHP010000099">
    <property type="protein sequence ID" value="GAA0940619.1"/>
    <property type="molecule type" value="Genomic_DNA"/>
</dbReference>
<protein>
    <submittedName>
        <fullName evidence="2">Carboxymuconolactone decarboxylase family protein</fullName>
    </submittedName>
</protein>
<accession>A0ABP4ASB9</accession>
<evidence type="ECO:0000313" key="2">
    <source>
        <dbReference type="EMBL" id="GAA0940619.1"/>
    </source>
</evidence>
<evidence type="ECO:0000259" key="1">
    <source>
        <dbReference type="Pfam" id="PF02627"/>
    </source>
</evidence>
<dbReference type="SUPFAM" id="SSF69118">
    <property type="entry name" value="AhpD-like"/>
    <property type="match status" value="1"/>
</dbReference>
<feature type="domain" description="Carboxymuconolactone decarboxylase-like" evidence="1">
    <location>
        <begin position="12"/>
        <end position="94"/>
    </location>
</feature>
<dbReference type="Gene3D" id="1.20.1290.10">
    <property type="entry name" value="AhpD-like"/>
    <property type="match status" value="1"/>
</dbReference>
<dbReference type="InterPro" id="IPR004675">
    <property type="entry name" value="AhpD_core"/>
</dbReference>
<comment type="caution">
    <text evidence="2">The sequence shown here is derived from an EMBL/GenBank/DDBJ whole genome shotgun (WGS) entry which is preliminary data.</text>
</comment>
<dbReference type="NCBIfam" id="TIGR00778">
    <property type="entry name" value="ahpD_dom"/>
    <property type="match status" value="1"/>
</dbReference>
<keyword evidence="3" id="KW-1185">Reference proteome</keyword>
<dbReference type="Pfam" id="PF02627">
    <property type="entry name" value="CMD"/>
    <property type="match status" value="1"/>
</dbReference>
<dbReference type="PANTHER" id="PTHR34846">
    <property type="entry name" value="4-CARBOXYMUCONOLACTONE DECARBOXYLASE FAMILY PROTEIN (AFU_ORTHOLOGUE AFUA_6G11590)"/>
    <property type="match status" value="1"/>
</dbReference>
<dbReference type="RefSeq" id="WP_343942561.1">
    <property type="nucleotide sequence ID" value="NZ_BAAAHP010000099.1"/>
</dbReference>
<dbReference type="InterPro" id="IPR029032">
    <property type="entry name" value="AhpD-like"/>
</dbReference>
<sequence>MTERLSMQDVDPAALKAMYGLEGYLARCPVPRRTLHLMKLRASQINGCAFCTDMHAHELKAEGESDERLFSVVTWREAPWFTPEERAALALTEEATRMGPGGVSDETWAEAERHYSPSELAALVTAIATITAWNVLNVAVRTTPGMLRRAAAPAAAPA</sequence>
<dbReference type="PANTHER" id="PTHR34846:SF7">
    <property type="entry name" value="BLL7811 PROTEIN"/>
    <property type="match status" value="1"/>
</dbReference>
<name>A0ABP4ASB9_9PSEU</name>
<organism evidence="2 3">
    <name type="scientific">Pseudonocardia zijingensis</name>
    <dbReference type="NCBI Taxonomy" id="153376"/>
    <lineage>
        <taxon>Bacteria</taxon>
        <taxon>Bacillati</taxon>
        <taxon>Actinomycetota</taxon>
        <taxon>Actinomycetes</taxon>
        <taxon>Pseudonocardiales</taxon>
        <taxon>Pseudonocardiaceae</taxon>
        <taxon>Pseudonocardia</taxon>
    </lineage>
</organism>
<reference evidence="3" key="1">
    <citation type="journal article" date="2019" name="Int. J. Syst. Evol. Microbiol.">
        <title>The Global Catalogue of Microorganisms (GCM) 10K type strain sequencing project: providing services to taxonomists for standard genome sequencing and annotation.</title>
        <authorList>
            <consortium name="The Broad Institute Genomics Platform"/>
            <consortium name="The Broad Institute Genome Sequencing Center for Infectious Disease"/>
            <person name="Wu L."/>
            <person name="Ma J."/>
        </authorList>
    </citation>
    <scope>NUCLEOTIDE SEQUENCE [LARGE SCALE GENOMIC DNA]</scope>
    <source>
        <strain evidence="3">JCM 11117</strain>
    </source>
</reference>
<evidence type="ECO:0000313" key="3">
    <source>
        <dbReference type="Proteomes" id="UP001499967"/>
    </source>
</evidence>
<gene>
    <name evidence="2" type="ORF">GCM10009559_35710</name>
</gene>
<dbReference type="Proteomes" id="UP001499967">
    <property type="component" value="Unassembled WGS sequence"/>
</dbReference>